<feature type="signal peptide" evidence="3">
    <location>
        <begin position="1"/>
        <end position="31"/>
    </location>
</feature>
<feature type="compositionally biased region" description="Basic and acidic residues" evidence="1">
    <location>
        <begin position="1209"/>
        <end position="1225"/>
    </location>
</feature>
<dbReference type="PROSITE" id="PS51257">
    <property type="entry name" value="PROKAR_LIPOPROTEIN"/>
    <property type="match status" value="1"/>
</dbReference>
<evidence type="ECO:0000313" key="4">
    <source>
        <dbReference type="EMBL" id="HIU58990.1"/>
    </source>
</evidence>
<organism evidence="4 5">
    <name type="scientific">Candidatus Scatosoma pullistercoris</name>
    <dbReference type="NCBI Taxonomy" id="2840934"/>
    <lineage>
        <taxon>Bacteria</taxon>
        <taxon>Bacillati</taxon>
        <taxon>Bacillota</taxon>
        <taxon>Clostridia</taxon>
        <taxon>Candidatus Scatosoma</taxon>
    </lineage>
</organism>
<accession>A0A9D1MEM9</accession>
<evidence type="ECO:0000313" key="5">
    <source>
        <dbReference type="Proteomes" id="UP000824081"/>
    </source>
</evidence>
<feature type="region of interest" description="Disordered" evidence="1">
    <location>
        <begin position="1196"/>
        <end position="1236"/>
    </location>
</feature>
<gene>
    <name evidence="4" type="ORF">IAC57_02700</name>
</gene>
<keyword evidence="2" id="KW-0812">Transmembrane</keyword>
<protein>
    <submittedName>
        <fullName evidence="4">Uncharacterized protein</fullName>
    </submittedName>
</protein>
<reference evidence="4" key="2">
    <citation type="journal article" date="2021" name="PeerJ">
        <title>Extensive microbial diversity within the chicken gut microbiome revealed by metagenomics and culture.</title>
        <authorList>
            <person name="Gilroy R."/>
            <person name="Ravi A."/>
            <person name="Getino M."/>
            <person name="Pursley I."/>
            <person name="Horton D.L."/>
            <person name="Alikhan N.F."/>
            <person name="Baker D."/>
            <person name="Gharbi K."/>
            <person name="Hall N."/>
            <person name="Watson M."/>
            <person name="Adriaenssens E.M."/>
            <person name="Foster-Nyarko E."/>
            <person name="Jarju S."/>
            <person name="Secka A."/>
            <person name="Antonio M."/>
            <person name="Oren A."/>
            <person name="Chaudhuri R.R."/>
            <person name="La Ragione R."/>
            <person name="Hildebrand F."/>
            <person name="Pallen M.J."/>
        </authorList>
    </citation>
    <scope>NUCLEOTIDE SEQUENCE</scope>
    <source>
        <strain evidence="4">11687</strain>
    </source>
</reference>
<evidence type="ECO:0000256" key="2">
    <source>
        <dbReference type="SAM" id="Phobius"/>
    </source>
</evidence>
<sequence length="1236" mass="135470">MTTSYTKRRNKKILALLLSSVMLAAAGTSLAACGSSDADVDDSEKTYTESDDARIKNGSFEFFDDGDGKNLIITSPTSWSKSNGSSAQGTASSSKAASGIVDTADEAWNDLTTSSGLPHTTEAEAKKNWDNLTAKDKLEFYDVWEEENDDKELSDLDFYDAETDDYNITIDDVPDCENPGTHYATSDEKNEHVLMLHNTYTDGRGTAQKYTSSSTVTLEAGTSAVFSVWVKTSDMTFNGTSEGKGSEVISGRGAYIGVTHTVGGTTLDQMQVKNINTEQINPDNENNGWVQYTFYFKGCSYATSTFTVVLGLGQGGGTDKFEYVDGYAFFDDVECTIVSNDDYDETVEALVSENKLDPDDIVDVFTDPSDKLFYTDKDYKGVFNYAIDLHNAFDAYTLQDSGLKVGLTEEKSGNTTYVSGKPSGGSPAAGTELYGQLNFATDNDVTGLYTLDELAALKTSNKYLGKIYDNALSEYPEQFDKDILLLMSADGAAYTATLRDDAAFTLAPDSYLMISFWLKTSDLSGFTGATVTVHESEGSNTSSLSSLSTSSITTVDIDKIDPDTGEVSEEEDIYKSWQQCFLFLKNETTSDKSFYLTFSFGPTTIVGSTPSSYYPGFAAFTNFETFEMSKQQFGYVSTGTYATSVTLTGDELTSTAGFDSAASIPEKQIEEGLANPLNYKGVYGASGFVSETGTDNTVNGNEYAGLINKKYAANYREEMNSLTGAEKENYWLYKLANAYGVVIDDQDEWWNTIFGTSTQPLLIYNDERQAYGFIGSATSVSSSTYSTVSVRVKASLGSTAYLYLIDTTDSRYDKPLTVNTLAYTYWYDDSGNVCAKDPSDSSFDKKKDIAFYLNEDNGLYEVNKNWSGYTADMNGKYYANLSNYEKDDKGNLIVAEGGVSYNYDSSVWHHDGNDGIAFYFRDGKYYAYSDYKTEVTGLATVTALTPRYTNVNAEGGQGDAKNLVMTVTGTGEWVTCTFYIHTGSEAKNYRLEVWSGSRDALEKNAAGSYVIFDSASPTSVDSFSDLTAEAIDAIIEAHNATHPDDKWSTEKDVRENYANITYYAYSFYDSPSFLRYDSTLDEDDVGNKYTSYTPSSYAEGIAYLYYEDPNADPGSTLYTMFVDYSFIDVSVTADSTDDTTDDTTEETTSGDTNMWLFVSSLVIAIALVIAVVGLIIQKIVKKAHLKKARAAMSNASSMNAAKRRYARKSAAEKEAAPAPEKKAEPAPENDNDPYDD</sequence>
<feature type="compositionally biased region" description="Acidic residues" evidence="1">
    <location>
        <begin position="1227"/>
        <end position="1236"/>
    </location>
</feature>
<dbReference type="AlphaFoldDB" id="A0A9D1MEM9"/>
<evidence type="ECO:0000256" key="3">
    <source>
        <dbReference type="SAM" id="SignalP"/>
    </source>
</evidence>
<feature type="compositionally biased region" description="Polar residues" evidence="1">
    <location>
        <begin position="74"/>
        <end position="96"/>
    </location>
</feature>
<feature type="region of interest" description="Disordered" evidence="1">
    <location>
        <begin position="74"/>
        <end position="98"/>
    </location>
</feature>
<feature type="chain" id="PRO_5039127889" evidence="3">
    <location>
        <begin position="32"/>
        <end position="1236"/>
    </location>
</feature>
<name>A0A9D1MEM9_9FIRM</name>
<comment type="caution">
    <text evidence="4">The sequence shown here is derived from an EMBL/GenBank/DDBJ whole genome shotgun (WGS) entry which is preliminary data.</text>
</comment>
<keyword evidence="3" id="KW-0732">Signal</keyword>
<proteinExistence type="predicted"/>
<dbReference type="Gene3D" id="2.60.120.260">
    <property type="entry name" value="Galactose-binding domain-like"/>
    <property type="match status" value="1"/>
</dbReference>
<evidence type="ECO:0000256" key="1">
    <source>
        <dbReference type="SAM" id="MobiDB-lite"/>
    </source>
</evidence>
<keyword evidence="2" id="KW-1133">Transmembrane helix</keyword>
<dbReference type="Proteomes" id="UP000824081">
    <property type="component" value="Unassembled WGS sequence"/>
</dbReference>
<dbReference type="EMBL" id="DVMZ01000071">
    <property type="protein sequence ID" value="HIU58990.1"/>
    <property type="molecule type" value="Genomic_DNA"/>
</dbReference>
<feature type="transmembrane region" description="Helical" evidence="2">
    <location>
        <begin position="1154"/>
        <end position="1176"/>
    </location>
</feature>
<reference evidence="4" key="1">
    <citation type="submission" date="2020-10" db="EMBL/GenBank/DDBJ databases">
        <authorList>
            <person name="Gilroy R."/>
        </authorList>
    </citation>
    <scope>NUCLEOTIDE SEQUENCE</scope>
    <source>
        <strain evidence="4">11687</strain>
    </source>
</reference>
<keyword evidence="2" id="KW-0472">Membrane</keyword>